<dbReference type="GO" id="GO:0006783">
    <property type="term" value="P:heme biosynthetic process"/>
    <property type="evidence" value="ECO:0007669"/>
    <property type="project" value="UniProtKB-UniRule"/>
</dbReference>
<dbReference type="GO" id="GO:0005737">
    <property type="term" value="C:cytoplasm"/>
    <property type="evidence" value="ECO:0007669"/>
    <property type="project" value="UniProtKB-SubCell"/>
</dbReference>
<dbReference type="EMBL" id="JADIXZ010000001">
    <property type="protein sequence ID" value="MBK6299762.1"/>
    <property type="molecule type" value="Genomic_DNA"/>
</dbReference>
<comment type="subcellular location">
    <subcellularLocation>
        <location evidence="1">Cytoplasm</location>
    </subcellularLocation>
</comment>
<comment type="similarity">
    <text evidence="1 2">Belongs to the ferrochelatase family.</text>
</comment>
<comment type="catalytic activity">
    <reaction evidence="1">
        <text>Fe-coproporphyrin III + 2 H(+) = coproporphyrin III + Fe(2+)</text>
        <dbReference type="Rhea" id="RHEA:49572"/>
        <dbReference type="ChEBI" id="CHEBI:15378"/>
        <dbReference type="ChEBI" id="CHEBI:29033"/>
        <dbReference type="ChEBI" id="CHEBI:68438"/>
        <dbReference type="ChEBI" id="CHEBI:131725"/>
        <dbReference type="EC" id="4.99.1.9"/>
    </reaction>
</comment>
<reference evidence="3 4" key="1">
    <citation type="submission" date="2020-10" db="EMBL/GenBank/DDBJ databases">
        <title>Connecting structure to function with the recovery of over 1000 high-quality activated sludge metagenome-assembled genomes encoding full-length rRNA genes using long-read sequencing.</title>
        <authorList>
            <person name="Singleton C.M."/>
            <person name="Petriglieri F."/>
            <person name="Kristensen J.M."/>
            <person name="Kirkegaard R.H."/>
            <person name="Michaelsen T.Y."/>
            <person name="Andersen M.H."/>
            <person name="Karst S.M."/>
            <person name="Dueholm M.S."/>
            <person name="Nielsen P.H."/>
            <person name="Albertsen M."/>
        </authorList>
    </citation>
    <scope>NUCLEOTIDE SEQUENCE [LARGE SCALE GENOMIC DNA]</scope>
    <source>
        <strain evidence="3">AalE_18-Q3-R2-46_BAT3C.188</strain>
    </source>
</reference>
<dbReference type="Proteomes" id="UP000718281">
    <property type="component" value="Unassembled WGS sequence"/>
</dbReference>
<feature type="binding site" evidence="1">
    <location>
        <position position="270"/>
    </location>
    <ligand>
        <name>Fe(2+)</name>
        <dbReference type="ChEBI" id="CHEBI:29033"/>
    </ligand>
</feature>
<dbReference type="Pfam" id="PF00762">
    <property type="entry name" value="Ferrochelatase"/>
    <property type="match status" value="1"/>
</dbReference>
<dbReference type="Gene3D" id="3.40.50.1400">
    <property type="match status" value="2"/>
</dbReference>
<dbReference type="AlphaFoldDB" id="A0A935CCF7"/>
<evidence type="ECO:0000313" key="4">
    <source>
        <dbReference type="Proteomes" id="UP000718281"/>
    </source>
</evidence>
<feature type="binding site" evidence="1">
    <location>
        <position position="54"/>
    </location>
    <ligand>
        <name>Fe-coproporphyrin III</name>
        <dbReference type="ChEBI" id="CHEBI:68438"/>
    </ligand>
</feature>
<dbReference type="PANTHER" id="PTHR11108:SF1">
    <property type="entry name" value="FERROCHELATASE, MITOCHONDRIAL"/>
    <property type="match status" value="1"/>
</dbReference>
<protein>
    <recommendedName>
        <fullName evidence="1">Coproporphyrin III ferrochelatase</fullName>
        <ecNumber evidence="1">4.99.1.9</ecNumber>
    </recommendedName>
</protein>
<keyword evidence="1" id="KW-0627">Porphyrin biosynthesis</keyword>
<feature type="binding site" evidence="1">
    <location>
        <position position="177"/>
    </location>
    <ligand>
        <name>Fe(2+)</name>
        <dbReference type="ChEBI" id="CHEBI:29033"/>
    </ligand>
</feature>
<dbReference type="InterPro" id="IPR001015">
    <property type="entry name" value="Ferrochelatase"/>
</dbReference>
<keyword evidence="1" id="KW-0408">Iron</keyword>
<keyword evidence="1" id="KW-0479">Metal-binding</keyword>
<name>A0A935CCF7_9MICO</name>
<dbReference type="CDD" id="cd03411">
    <property type="entry name" value="Ferrochelatase_N"/>
    <property type="match status" value="1"/>
</dbReference>
<dbReference type="InterPro" id="IPR033659">
    <property type="entry name" value="Ferrochelatase_N"/>
</dbReference>
<dbReference type="SUPFAM" id="SSF53800">
    <property type="entry name" value="Chelatase"/>
    <property type="match status" value="1"/>
</dbReference>
<feature type="binding site" evidence="1">
    <location>
        <begin position="46"/>
        <end position="47"/>
    </location>
    <ligand>
        <name>Fe-coproporphyrin III</name>
        <dbReference type="ChEBI" id="CHEBI:68438"/>
    </ligand>
</feature>
<dbReference type="PANTHER" id="PTHR11108">
    <property type="entry name" value="FERROCHELATASE"/>
    <property type="match status" value="1"/>
</dbReference>
<dbReference type="HAMAP" id="MF_00323">
    <property type="entry name" value="Ferrochelatase"/>
    <property type="match status" value="1"/>
</dbReference>
<dbReference type="EC" id="4.99.1.9" evidence="1"/>
<keyword evidence="1" id="KW-0350">Heme biosynthesis</keyword>
<organism evidence="3 4">
    <name type="scientific">Candidatus Phosphoribacter hodrii</name>
    <dbReference type="NCBI Taxonomy" id="2953743"/>
    <lineage>
        <taxon>Bacteria</taxon>
        <taxon>Bacillati</taxon>
        <taxon>Actinomycetota</taxon>
        <taxon>Actinomycetes</taxon>
        <taxon>Micrococcales</taxon>
        <taxon>Dermatophilaceae</taxon>
        <taxon>Candidatus Phosphoribacter</taxon>
    </lineage>
</organism>
<gene>
    <name evidence="1" type="primary">cpfC</name>
    <name evidence="3" type="ORF">IPF40_01465</name>
</gene>
<comment type="pathway">
    <text evidence="1">Porphyrin-containing compound metabolism; protoheme biosynthesis.</text>
</comment>
<dbReference type="GO" id="GO:0004325">
    <property type="term" value="F:ferrochelatase activity"/>
    <property type="evidence" value="ECO:0007669"/>
    <property type="project" value="UniProtKB-UniRule"/>
</dbReference>
<evidence type="ECO:0000256" key="2">
    <source>
        <dbReference type="RuleBase" id="RU004185"/>
    </source>
</evidence>
<dbReference type="GO" id="GO:0046872">
    <property type="term" value="F:metal ion binding"/>
    <property type="evidence" value="ECO:0007669"/>
    <property type="project" value="UniProtKB-KW"/>
</dbReference>
<keyword evidence="1" id="KW-0963">Cytoplasm</keyword>
<comment type="function">
    <text evidence="1">Involved in coproporphyrin-dependent heme b biosynthesis. Catalyzes the insertion of ferrous iron into coproporphyrin III to form Fe-coproporphyrin III.</text>
</comment>
<sequence>MSLAYDALVLVGFGGPAGPDDVMPFLRRVTAGRPVPQDRLDEVAARYLELGGSSPIVAQTEALLAALVERLAARGLEVPAYLGHRNSSPTVPDTLARVAADGHTRVLALASSAFPSYSGCRQYRENLGAGLAAAPGLAVRALGPFPELPGLIDAAADLLASALRSAGPGATVLVTAHSLPLASAATSGPNGGGYVAALEHAAAAVVARATALAGMPRPPAWRLVFQSRSGSPHVPWLEPDVCDAIREIASDATTQTIVVVPLGFLTDHTEVLWDLDREASEAAAAAGLGFVRVPTIGTHPAFLDGLADLLAAHLEGRAPAPAQPAFCSDRCCPSPAQMEG</sequence>
<keyword evidence="1" id="KW-0456">Lyase</keyword>
<feature type="binding site" evidence="1">
    <location>
        <position position="123"/>
    </location>
    <ligand>
        <name>Fe-coproporphyrin III</name>
        <dbReference type="ChEBI" id="CHEBI:68438"/>
    </ligand>
</feature>
<accession>A0A935CCF7</accession>
<evidence type="ECO:0000256" key="1">
    <source>
        <dbReference type="HAMAP-Rule" id="MF_00323"/>
    </source>
</evidence>
<comment type="caution">
    <text evidence="1">Lacks conserved residue(s) required for the propagation of feature annotation.</text>
</comment>
<evidence type="ECO:0000313" key="3">
    <source>
        <dbReference type="EMBL" id="MBK6299762.1"/>
    </source>
</evidence>
<comment type="caution">
    <text evidence="3">The sequence shown here is derived from an EMBL/GenBank/DDBJ whole genome shotgun (WGS) entry which is preliminary data.</text>
</comment>
<proteinExistence type="inferred from homology"/>